<dbReference type="EMBL" id="CP000527">
    <property type="protein sequence ID" value="ABM28180.1"/>
    <property type="molecule type" value="Genomic_DNA"/>
</dbReference>
<evidence type="ECO:0000313" key="1">
    <source>
        <dbReference type="EMBL" id="ABM28180.1"/>
    </source>
</evidence>
<dbReference type="RefSeq" id="WP_010940661.1">
    <property type="nucleotide sequence ID" value="NC_008751.1"/>
</dbReference>
<dbReference type="KEGG" id="dvl:Dvul_1160"/>
<gene>
    <name evidence="1" type="ordered locus">Dvul_1160</name>
</gene>
<evidence type="ECO:0000313" key="2">
    <source>
        <dbReference type="Proteomes" id="UP000009173"/>
    </source>
</evidence>
<accession>A0A0H3A808</accession>
<proteinExistence type="predicted"/>
<name>A0A0H3A808_NITV4</name>
<protein>
    <submittedName>
        <fullName evidence="1">Uncharacterized protein</fullName>
    </submittedName>
</protein>
<dbReference type="Proteomes" id="UP000009173">
    <property type="component" value="Chromosome"/>
</dbReference>
<dbReference type="AlphaFoldDB" id="A0A0H3A808"/>
<dbReference type="HOGENOM" id="CLU_139043_0_0_7"/>
<reference evidence="2" key="1">
    <citation type="journal article" date="2009" name="Environ. Microbiol.">
        <title>Contribution of mobile genetic elements to Desulfovibrio vulgaris genome plasticity.</title>
        <authorList>
            <person name="Walker C.B."/>
            <person name="Stolyar S."/>
            <person name="Chivian D."/>
            <person name="Pinel N."/>
            <person name="Gabster J.A."/>
            <person name="Dehal P.S."/>
            <person name="He Z."/>
            <person name="Yang Z.K."/>
            <person name="Yen H.C."/>
            <person name="Zhou J."/>
            <person name="Wall J.D."/>
            <person name="Hazen T.C."/>
            <person name="Arkin A.P."/>
            <person name="Stahl D.A."/>
        </authorList>
    </citation>
    <scope>NUCLEOTIDE SEQUENCE [LARGE SCALE GENOMIC DNA]</scope>
    <source>
        <strain evidence="2">DP4</strain>
    </source>
</reference>
<sequence>MQKLTLEQAAPGMRLARPVQRPDGVPLVGEGVELTDIMLERFATAGVAEIYVEGNPVPVDDGSGVDFARIAGRLEHLFRKHGEDRFMATMHQFLMRRFSSKARETAGQGM</sequence>
<organism evidence="1 2">
    <name type="scientific">Nitratidesulfovibrio vulgaris (strain DP4)</name>
    <name type="common">Desulfovibrio vulgaris</name>
    <dbReference type="NCBI Taxonomy" id="391774"/>
    <lineage>
        <taxon>Bacteria</taxon>
        <taxon>Pseudomonadati</taxon>
        <taxon>Thermodesulfobacteriota</taxon>
        <taxon>Desulfovibrionia</taxon>
        <taxon>Desulfovibrionales</taxon>
        <taxon>Desulfovibrionaceae</taxon>
        <taxon>Nitratidesulfovibrio</taxon>
    </lineage>
</organism>